<name>A0A380BJV7_SPHSI</name>
<dbReference type="EMBL" id="UGYW01000002">
    <property type="protein sequence ID" value="SUJ02510.1"/>
    <property type="molecule type" value="Genomic_DNA"/>
</dbReference>
<organism evidence="1 2">
    <name type="scientific">Sphingobacterium spiritivorum</name>
    <name type="common">Flavobacterium spiritivorum</name>
    <dbReference type="NCBI Taxonomy" id="258"/>
    <lineage>
        <taxon>Bacteria</taxon>
        <taxon>Pseudomonadati</taxon>
        <taxon>Bacteroidota</taxon>
        <taxon>Sphingobacteriia</taxon>
        <taxon>Sphingobacteriales</taxon>
        <taxon>Sphingobacteriaceae</taxon>
        <taxon>Sphingobacterium</taxon>
    </lineage>
</organism>
<accession>A0A380BJV7</accession>
<dbReference type="Proteomes" id="UP000254893">
    <property type="component" value="Unassembled WGS sequence"/>
</dbReference>
<gene>
    <name evidence="1" type="ORF">NCTC11388_01051</name>
</gene>
<evidence type="ECO:0000313" key="1">
    <source>
        <dbReference type="EMBL" id="SUJ02510.1"/>
    </source>
</evidence>
<reference evidence="1 2" key="1">
    <citation type="submission" date="2018-06" db="EMBL/GenBank/DDBJ databases">
        <authorList>
            <consortium name="Pathogen Informatics"/>
            <person name="Doyle S."/>
        </authorList>
    </citation>
    <scope>NUCLEOTIDE SEQUENCE [LARGE SCALE GENOMIC DNA]</scope>
    <source>
        <strain evidence="1 2">NCTC11388</strain>
    </source>
</reference>
<protein>
    <submittedName>
        <fullName evidence="1">Uncharacterized protein</fullName>
    </submittedName>
</protein>
<proteinExistence type="predicted"/>
<dbReference type="AlphaFoldDB" id="A0A380BJV7"/>
<dbReference type="RefSeq" id="WP_115169376.1">
    <property type="nucleotide sequence ID" value="NZ_JBPFQB010000009.1"/>
</dbReference>
<evidence type="ECO:0000313" key="2">
    <source>
        <dbReference type="Proteomes" id="UP000254893"/>
    </source>
</evidence>
<sequence>MSIVIFKDQAFDTKKLVNITLKSEHLNFLAKLKRVDTAKLVYVHSNAQDGADVPAYLDNKYLAEVWEDNKFTGNVILINEENADIELFEE</sequence>